<accession>A0A139I488</accession>
<proteinExistence type="predicted"/>
<feature type="signal peptide" evidence="1">
    <location>
        <begin position="1"/>
        <end position="21"/>
    </location>
</feature>
<dbReference type="PANTHER" id="PTHR35896:SF3">
    <property type="entry name" value="MAJOR FACILITATOR SUPERFAMILY TRANSPORTER"/>
    <property type="match status" value="1"/>
</dbReference>
<reference evidence="2 3" key="1">
    <citation type="submission" date="2015-07" db="EMBL/GenBank/DDBJ databases">
        <title>Comparative genomics of the Sigatoka disease complex on banana suggests a link between parallel evolutionary changes in Pseudocercospora fijiensis and Pseudocercospora eumusae and increased virulence on the banana host.</title>
        <authorList>
            <person name="Chang T.-C."/>
            <person name="Salvucci A."/>
            <person name="Crous P.W."/>
            <person name="Stergiopoulos I."/>
        </authorList>
    </citation>
    <scope>NUCLEOTIDE SEQUENCE [LARGE SCALE GENOMIC DNA]</scope>
    <source>
        <strain evidence="2 3">CBS 116634</strain>
    </source>
</reference>
<keyword evidence="1" id="KW-0732">Signal</keyword>
<evidence type="ECO:0000313" key="2">
    <source>
        <dbReference type="EMBL" id="KXT09556.1"/>
    </source>
</evidence>
<keyword evidence="3" id="KW-1185">Reference proteome</keyword>
<dbReference type="Proteomes" id="UP000073492">
    <property type="component" value="Unassembled WGS sequence"/>
</dbReference>
<dbReference type="PANTHER" id="PTHR35896">
    <property type="entry name" value="IG-LIKE DOMAIN-CONTAINING PROTEIN"/>
    <property type="match status" value="1"/>
</dbReference>
<dbReference type="EMBL" id="LFZO01000327">
    <property type="protein sequence ID" value="KXT09556.1"/>
    <property type="molecule type" value="Genomic_DNA"/>
</dbReference>
<comment type="caution">
    <text evidence="2">The sequence shown here is derived from an EMBL/GenBank/DDBJ whole genome shotgun (WGS) entry which is preliminary data.</text>
</comment>
<name>A0A139I488_9PEZI</name>
<gene>
    <name evidence="2" type="ORF">AC579_9550</name>
</gene>
<sequence>MLRFIGFLLRLILFSVGAISAYYTIQPLSPQDVVHCGDDIEEAKARGCEFDLYSFVYYPPPCFNRPLHTRFHAAHHDDVNWFSSTETAITAEEAIQGTHMVLKTDSAYYHELHCTYEWERLIMALAEGRPLDQKLASNGHSWHCSKYFLDLHRHKRTLNGTIAGILFNPCGLTGTEMYRLGSWELDTDNE</sequence>
<evidence type="ECO:0000313" key="3">
    <source>
        <dbReference type="Proteomes" id="UP000073492"/>
    </source>
</evidence>
<dbReference type="STRING" id="113226.A0A139I488"/>
<protein>
    <submittedName>
        <fullName evidence="2">Uncharacterized protein</fullName>
    </submittedName>
</protein>
<dbReference type="OrthoDB" id="3639104at2759"/>
<dbReference type="AlphaFoldDB" id="A0A139I488"/>
<feature type="chain" id="PRO_5007297139" evidence="1">
    <location>
        <begin position="22"/>
        <end position="190"/>
    </location>
</feature>
<organism evidence="2 3">
    <name type="scientific">Pseudocercospora musae</name>
    <dbReference type="NCBI Taxonomy" id="113226"/>
    <lineage>
        <taxon>Eukaryota</taxon>
        <taxon>Fungi</taxon>
        <taxon>Dikarya</taxon>
        <taxon>Ascomycota</taxon>
        <taxon>Pezizomycotina</taxon>
        <taxon>Dothideomycetes</taxon>
        <taxon>Dothideomycetidae</taxon>
        <taxon>Mycosphaerellales</taxon>
        <taxon>Mycosphaerellaceae</taxon>
        <taxon>Pseudocercospora</taxon>
    </lineage>
</organism>
<evidence type="ECO:0000256" key="1">
    <source>
        <dbReference type="SAM" id="SignalP"/>
    </source>
</evidence>
<dbReference type="InterPro" id="IPR053008">
    <property type="entry name" value="Phomopsin_biosynth_assoc"/>
</dbReference>